<accession>A0A226DLV6</accession>
<organism evidence="3 4">
    <name type="scientific">Folsomia candida</name>
    <name type="common">Springtail</name>
    <dbReference type="NCBI Taxonomy" id="158441"/>
    <lineage>
        <taxon>Eukaryota</taxon>
        <taxon>Metazoa</taxon>
        <taxon>Ecdysozoa</taxon>
        <taxon>Arthropoda</taxon>
        <taxon>Hexapoda</taxon>
        <taxon>Collembola</taxon>
        <taxon>Entomobryomorpha</taxon>
        <taxon>Isotomoidea</taxon>
        <taxon>Isotomidae</taxon>
        <taxon>Proisotominae</taxon>
        <taxon>Folsomia</taxon>
    </lineage>
</organism>
<dbReference type="AlphaFoldDB" id="A0A226DLV6"/>
<evidence type="ECO:0000256" key="1">
    <source>
        <dbReference type="SAM" id="MobiDB-lite"/>
    </source>
</evidence>
<dbReference type="CDD" id="cd19757">
    <property type="entry name" value="Bbox1"/>
    <property type="match status" value="1"/>
</dbReference>
<dbReference type="InterPro" id="IPR029526">
    <property type="entry name" value="PGBD"/>
</dbReference>
<feature type="domain" description="PiggyBac transposable element-derived protein" evidence="2">
    <location>
        <begin position="295"/>
        <end position="417"/>
    </location>
</feature>
<evidence type="ECO:0000313" key="3">
    <source>
        <dbReference type="EMBL" id="OXA45844.1"/>
    </source>
</evidence>
<feature type="domain" description="PiggyBac transposable element-derived protein" evidence="2">
    <location>
        <begin position="98"/>
        <end position="281"/>
    </location>
</feature>
<dbReference type="PANTHER" id="PTHR46599">
    <property type="entry name" value="PIGGYBAC TRANSPOSABLE ELEMENT-DERIVED PROTEIN 4"/>
    <property type="match status" value="1"/>
</dbReference>
<feature type="compositionally biased region" description="Polar residues" evidence="1">
    <location>
        <begin position="465"/>
        <end position="478"/>
    </location>
</feature>
<reference evidence="3 4" key="1">
    <citation type="submission" date="2015-12" db="EMBL/GenBank/DDBJ databases">
        <title>The genome of Folsomia candida.</title>
        <authorList>
            <person name="Faddeeva A."/>
            <person name="Derks M.F."/>
            <person name="Anvar Y."/>
            <person name="Smit S."/>
            <person name="Van Straalen N."/>
            <person name="Roelofs D."/>
        </authorList>
    </citation>
    <scope>NUCLEOTIDE SEQUENCE [LARGE SCALE GENOMIC DNA]</scope>
    <source>
        <strain evidence="3 4">VU population</strain>
        <tissue evidence="3">Whole body</tissue>
    </source>
</reference>
<comment type="caution">
    <text evidence="3">The sequence shown here is derived from an EMBL/GenBank/DDBJ whole genome shotgun (WGS) entry which is preliminary data.</text>
</comment>
<gene>
    <name evidence="3" type="ORF">Fcan01_19742</name>
</gene>
<evidence type="ECO:0000259" key="2">
    <source>
        <dbReference type="Pfam" id="PF13843"/>
    </source>
</evidence>
<feature type="region of interest" description="Disordered" evidence="1">
    <location>
        <begin position="450"/>
        <end position="484"/>
    </location>
</feature>
<protein>
    <submittedName>
        <fullName evidence="3">PiggyBac transposable element-derived protein 4</fullName>
    </submittedName>
</protein>
<dbReference type="Pfam" id="PF13843">
    <property type="entry name" value="DDE_Tnp_1_7"/>
    <property type="match status" value="2"/>
</dbReference>
<dbReference type="EMBL" id="LNIX01000017">
    <property type="protein sequence ID" value="OXA45844.1"/>
    <property type="molecule type" value="Genomic_DNA"/>
</dbReference>
<keyword evidence="4" id="KW-1185">Reference proteome</keyword>
<dbReference type="OrthoDB" id="6750944at2759"/>
<evidence type="ECO:0000313" key="4">
    <source>
        <dbReference type="Proteomes" id="UP000198287"/>
    </source>
</evidence>
<proteinExistence type="predicted"/>
<dbReference type="PANTHER" id="PTHR46599:SF3">
    <property type="entry name" value="PIGGYBAC TRANSPOSABLE ELEMENT-DERIVED PROTEIN 4"/>
    <property type="match status" value="1"/>
</dbReference>
<dbReference type="Proteomes" id="UP000198287">
    <property type="component" value="Unassembled WGS sequence"/>
</dbReference>
<sequence>MSQIIFTQSEEIVDEHPQLHTPSWVEETYLETQYEMGEENIDDEAILEFEAVDEEDEEPLIETDGIEWDGDHEYFFPEAEDFQESVFVRDPEVNDASSPYFILRRFLTEEIIQEIIYQTNLYARQTNIPKWTNLSVQEFWVFFALNILMGVVRKPTLQDYWSTNSLIATYSFGDSMSRDRFLQILRALHFVNLEDPELNQTDRFHKLGSILSRILANFKNFVNPGEFLTLDEELMPYKGRLSIRQYNSKKRGRFGIESFFLMDSQHRYVLDIIPYQGKTTTIHDRSWITKYGFGGTVRRTRKFMPKFNDPVTKKPTTLKSGEIETFSDGDLLLERWGDRKEVMMLNTFIEHRMEECESRNPANQRFKPASVLVYNKTMGSVDNMDAIIRPYQTLRKTKKWYRKYAFHLLDICIYNSFVIAGHFNSQITKNGYKAYLLSLVNSMLDENQLERSTKGRRPKCPNAQKAKSSPHYPQTLQDDNGKNKRSNCKLCTQNKQRKATKYFCDDCKVWLCVKGEITCFEKFHKK</sequence>
<name>A0A226DLV6_FOLCA</name>